<feature type="domain" description="NAD(P)-binding" evidence="1">
    <location>
        <begin position="7"/>
        <end position="187"/>
    </location>
</feature>
<dbReference type="PANTHER" id="PTHR47129:SF1">
    <property type="entry name" value="NMRA-LIKE DOMAIN-CONTAINING PROTEIN"/>
    <property type="match status" value="1"/>
</dbReference>
<dbReference type="InterPro" id="IPR036291">
    <property type="entry name" value="NAD(P)-bd_dom_sf"/>
</dbReference>
<dbReference type="AlphaFoldDB" id="A0A4Q9GV76"/>
<dbReference type="Proteomes" id="UP000294194">
    <property type="component" value="Unassembled WGS sequence"/>
</dbReference>
<evidence type="ECO:0000313" key="2">
    <source>
        <dbReference type="EMBL" id="TBN57107.1"/>
    </source>
</evidence>
<dbReference type="EMBL" id="SISG01000001">
    <property type="protein sequence ID" value="TBN57107.1"/>
    <property type="molecule type" value="Genomic_DNA"/>
</dbReference>
<dbReference type="SUPFAM" id="SSF51735">
    <property type="entry name" value="NAD(P)-binding Rossmann-fold domains"/>
    <property type="match status" value="1"/>
</dbReference>
<name>A0A4Q9GV76_9MICO</name>
<proteinExistence type="predicted"/>
<dbReference type="RefSeq" id="WP_130981218.1">
    <property type="nucleotide sequence ID" value="NZ_SISG01000001.1"/>
</dbReference>
<reference evidence="3" key="1">
    <citation type="submission" date="2019-02" db="EMBL/GenBank/DDBJ databases">
        <title>Glaciihabitans arcticus sp. nov., a psychrotolerant bacterium isolated from polar soil.</title>
        <authorList>
            <person name="Dahal R.H."/>
        </authorList>
    </citation>
    <scope>NUCLEOTIDE SEQUENCE [LARGE SCALE GENOMIC DNA]</scope>
    <source>
        <strain evidence="3">RP-3-7</strain>
    </source>
</reference>
<sequence length="284" mass="29445">MTILVTGASGHLGRLAIEALLERGIAADTIVAGARRPEVLAELAARGIHTVELDYTKPDTIAAALDGVDHLLLVSSSVPGSRVAEHTNVIEAAKAAGVEHIVYTSATDARESALILAPEHKATEEAIEASGIPATILRNGWYSENYTRVYETAVQTGEVVASVGDGRVSSASRKDYAEAAAVVLSEPGHIGRVYELSGDTAWDFAELAATIARIAGTPVVYRPLTADEHSAELATAGLDAGTIGFIVGLDQNIRDGVLGQTPGDLARLIGRPTTPLVEGLAAAV</sequence>
<dbReference type="Pfam" id="PF13460">
    <property type="entry name" value="NAD_binding_10"/>
    <property type="match status" value="1"/>
</dbReference>
<dbReference type="Gene3D" id="3.40.50.720">
    <property type="entry name" value="NAD(P)-binding Rossmann-like Domain"/>
    <property type="match status" value="1"/>
</dbReference>
<gene>
    <name evidence="2" type="ORF">EYE40_06660</name>
</gene>
<dbReference type="CDD" id="cd05269">
    <property type="entry name" value="TMR_SDR_a"/>
    <property type="match status" value="1"/>
</dbReference>
<evidence type="ECO:0000313" key="3">
    <source>
        <dbReference type="Proteomes" id="UP000294194"/>
    </source>
</evidence>
<dbReference type="PANTHER" id="PTHR47129">
    <property type="entry name" value="QUINONE OXIDOREDUCTASE 2"/>
    <property type="match status" value="1"/>
</dbReference>
<accession>A0A4Q9GV76</accession>
<comment type="caution">
    <text evidence="2">The sequence shown here is derived from an EMBL/GenBank/DDBJ whole genome shotgun (WGS) entry which is preliminary data.</text>
</comment>
<dbReference type="InterPro" id="IPR052718">
    <property type="entry name" value="NmrA-type_oxidoreductase"/>
</dbReference>
<evidence type="ECO:0000259" key="1">
    <source>
        <dbReference type="Pfam" id="PF13460"/>
    </source>
</evidence>
<organism evidence="2 3">
    <name type="scientific">Glaciihabitans arcticus</name>
    <dbReference type="NCBI Taxonomy" id="2668039"/>
    <lineage>
        <taxon>Bacteria</taxon>
        <taxon>Bacillati</taxon>
        <taxon>Actinomycetota</taxon>
        <taxon>Actinomycetes</taxon>
        <taxon>Micrococcales</taxon>
        <taxon>Microbacteriaceae</taxon>
        <taxon>Glaciihabitans</taxon>
    </lineage>
</organism>
<dbReference type="InterPro" id="IPR016040">
    <property type="entry name" value="NAD(P)-bd_dom"/>
</dbReference>
<dbReference type="Gene3D" id="3.90.25.10">
    <property type="entry name" value="UDP-galactose 4-epimerase, domain 1"/>
    <property type="match status" value="1"/>
</dbReference>
<keyword evidence="3" id="KW-1185">Reference proteome</keyword>
<protein>
    <submittedName>
        <fullName evidence="2">SDR family oxidoreductase</fullName>
    </submittedName>
</protein>